<keyword evidence="5 10" id="KW-0418">Kinase</keyword>
<keyword evidence="6" id="KW-0067">ATP-binding</keyword>
<name>A0A2T0MY59_9ACTN</name>
<keyword evidence="11" id="KW-1185">Reference proteome</keyword>
<evidence type="ECO:0000256" key="5">
    <source>
        <dbReference type="ARBA" id="ARBA00022777"/>
    </source>
</evidence>
<dbReference type="InterPro" id="IPR017438">
    <property type="entry name" value="ATP-NAD_kinase_N"/>
</dbReference>
<dbReference type="EMBL" id="PVNG01000009">
    <property type="protein sequence ID" value="PRX64136.1"/>
    <property type="molecule type" value="Genomic_DNA"/>
</dbReference>
<dbReference type="GO" id="GO:0005886">
    <property type="term" value="C:plasma membrane"/>
    <property type="evidence" value="ECO:0007669"/>
    <property type="project" value="TreeGrafter"/>
</dbReference>
<dbReference type="SUPFAM" id="SSF111331">
    <property type="entry name" value="NAD kinase/diacylglycerol kinase-like"/>
    <property type="match status" value="1"/>
</dbReference>
<dbReference type="Gene3D" id="2.60.200.40">
    <property type="match status" value="1"/>
</dbReference>
<dbReference type="InterPro" id="IPR045540">
    <property type="entry name" value="YegS/DAGK_C"/>
</dbReference>
<dbReference type="InterPro" id="IPR050187">
    <property type="entry name" value="Lipid_Phosphate_FormReg"/>
</dbReference>
<evidence type="ECO:0000256" key="2">
    <source>
        <dbReference type="ARBA" id="ARBA00005983"/>
    </source>
</evidence>
<dbReference type="AlphaFoldDB" id="A0A2T0MY59"/>
<evidence type="ECO:0000256" key="7">
    <source>
        <dbReference type="ARBA" id="ARBA00023209"/>
    </source>
</evidence>
<organism evidence="10 11">
    <name type="scientific">Nonomuraea fuscirosea</name>
    <dbReference type="NCBI Taxonomy" id="1291556"/>
    <lineage>
        <taxon>Bacteria</taxon>
        <taxon>Bacillati</taxon>
        <taxon>Actinomycetota</taxon>
        <taxon>Actinomycetes</taxon>
        <taxon>Streptosporangiales</taxon>
        <taxon>Streptosporangiaceae</taxon>
        <taxon>Nonomuraea</taxon>
    </lineage>
</organism>
<accession>A0A2T0MY59</accession>
<dbReference type="InterPro" id="IPR016064">
    <property type="entry name" value="NAD/diacylglycerol_kinase_sf"/>
</dbReference>
<comment type="caution">
    <text evidence="10">The sequence shown here is derived from an EMBL/GenBank/DDBJ whole genome shotgun (WGS) entry which is preliminary data.</text>
</comment>
<dbReference type="RefSeq" id="WP_219911932.1">
    <property type="nucleotide sequence ID" value="NZ_PVNG01000009.1"/>
</dbReference>
<keyword evidence="3" id="KW-0808">Transferase</keyword>
<evidence type="ECO:0000259" key="9">
    <source>
        <dbReference type="PROSITE" id="PS50146"/>
    </source>
</evidence>
<reference evidence="10 11" key="1">
    <citation type="submission" date="2018-03" db="EMBL/GenBank/DDBJ databases">
        <title>Genomic Encyclopedia of Type Strains, Phase III (KMG-III): the genomes of soil and plant-associated and newly described type strains.</title>
        <authorList>
            <person name="Whitman W."/>
        </authorList>
    </citation>
    <scope>NUCLEOTIDE SEQUENCE [LARGE SCALE GENOMIC DNA]</scope>
    <source>
        <strain evidence="10 11">CGMCC 4.7104</strain>
    </source>
</reference>
<dbReference type="Pfam" id="PF00781">
    <property type="entry name" value="DAGK_cat"/>
    <property type="match status" value="1"/>
</dbReference>
<keyword evidence="7" id="KW-0444">Lipid biosynthesis</keyword>
<keyword evidence="7" id="KW-0443">Lipid metabolism</keyword>
<keyword evidence="4" id="KW-0547">Nucleotide-binding</keyword>
<evidence type="ECO:0000256" key="6">
    <source>
        <dbReference type="ARBA" id="ARBA00022840"/>
    </source>
</evidence>
<gene>
    <name evidence="10" type="ORF">B0I32_10964</name>
</gene>
<dbReference type="InterPro" id="IPR001206">
    <property type="entry name" value="Diacylglycerol_kinase_cat_dom"/>
</dbReference>
<evidence type="ECO:0000256" key="4">
    <source>
        <dbReference type="ARBA" id="ARBA00022741"/>
    </source>
</evidence>
<evidence type="ECO:0000313" key="11">
    <source>
        <dbReference type="Proteomes" id="UP000238312"/>
    </source>
</evidence>
<evidence type="ECO:0000256" key="8">
    <source>
        <dbReference type="ARBA" id="ARBA00023264"/>
    </source>
</evidence>
<dbReference type="Proteomes" id="UP000238312">
    <property type="component" value="Unassembled WGS sequence"/>
</dbReference>
<dbReference type="PANTHER" id="PTHR12358:SF106">
    <property type="entry name" value="LIPID KINASE YEGS"/>
    <property type="match status" value="1"/>
</dbReference>
<evidence type="ECO:0000256" key="1">
    <source>
        <dbReference type="ARBA" id="ARBA00001946"/>
    </source>
</evidence>
<proteinExistence type="inferred from homology"/>
<dbReference type="Pfam" id="PF19279">
    <property type="entry name" value="YegS_C"/>
    <property type="match status" value="1"/>
</dbReference>
<feature type="domain" description="DAGKc" evidence="9">
    <location>
        <begin position="1"/>
        <end position="129"/>
    </location>
</feature>
<dbReference type="GO" id="GO:0008654">
    <property type="term" value="P:phospholipid biosynthetic process"/>
    <property type="evidence" value="ECO:0007669"/>
    <property type="project" value="UniProtKB-KW"/>
</dbReference>
<protein>
    <submittedName>
        <fullName evidence="10">YegS/Rv2252/BmrU family lipid kinase</fullName>
    </submittedName>
</protein>
<dbReference type="PANTHER" id="PTHR12358">
    <property type="entry name" value="SPHINGOSINE KINASE"/>
    <property type="match status" value="1"/>
</dbReference>
<comment type="cofactor">
    <cofactor evidence="1">
        <name>Mg(2+)</name>
        <dbReference type="ChEBI" id="CHEBI:18420"/>
    </cofactor>
</comment>
<sequence>MPHAAVIVNPTKVPDLDLRRAEVTAELAKHDWAEPLWFETTIEDNGQGLARRAVDEQVDLVFTCGGDGTVRAVIDGLVGSGVPVAVLSAGTGNLLAQNLALGTTLAEGIATGVTGRTRAVDLGEIDGETFAVMAGIGLDAAMLENTTETSKSRFGALAYVFGALSRLRDRPFRVTLRLDDGPPLRRRVRMVLVGNVGRVQGGLHLFPAAEPDDGRLDVLVLSPYGLRDWLGVAVRLFTRSRREDRRIERFTARTIRVDTARPMPRQYDGDLIKPGTTTRIAVTPKALLIRVPAETAQ</sequence>
<comment type="similarity">
    <text evidence="2">Belongs to the diacylglycerol/lipid kinase family.</text>
</comment>
<keyword evidence="8" id="KW-1208">Phospholipid metabolism</keyword>
<evidence type="ECO:0000256" key="3">
    <source>
        <dbReference type="ARBA" id="ARBA00022679"/>
    </source>
</evidence>
<dbReference type="GO" id="GO:0005524">
    <property type="term" value="F:ATP binding"/>
    <property type="evidence" value="ECO:0007669"/>
    <property type="project" value="UniProtKB-KW"/>
</dbReference>
<keyword evidence="7" id="KW-0594">Phospholipid biosynthesis</keyword>
<dbReference type="PROSITE" id="PS50146">
    <property type="entry name" value="DAGK"/>
    <property type="match status" value="1"/>
</dbReference>
<dbReference type="Gene3D" id="3.40.50.10330">
    <property type="entry name" value="Probable inorganic polyphosphate/atp-NAD kinase, domain 1"/>
    <property type="match status" value="1"/>
</dbReference>
<evidence type="ECO:0000313" key="10">
    <source>
        <dbReference type="EMBL" id="PRX64136.1"/>
    </source>
</evidence>
<dbReference type="GO" id="GO:0016301">
    <property type="term" value="F:kinase activity"/>
    <property type="evidence" value="ECO:0007669"/>
    <property type="project" value="UniProtKB-KW"/>
</dbReference>